<gene>
    <name evidence="2" type="ORF">A3Q56_03174</name>
</gene>
<evidence type="ECO:0000313" key="2">
    <source>
        <dbReference type="EMBL" id="OAF69081.1"/>
    </source>
</evidence>
<dbReference type="PANTHER" id="PTHR24067">
    <property type="entry name" value="UBIQUITIN-CONJUGATING ENZYME E2"/>
    <property type="match status" value="1"/>
</dbReference>
<dbReference type="SMART" id="SM00212">
    <property type="entry name" value="UBCc"/>
    <property type="match status" value="1"/>
</dbReference>
<dbReference type="Gene3D" id="3.10.110.10">
    <property type="entry name" value="Ubiquitin Conjugating Enzyme"/>
    <property type="match status" value="1"/>
</dbReference>
<proteinExistence type="predicted"/>
<evidence type="ECO:0000259" key="1">
    <source>
        <dbReference type="PROSITE" id="PS50127"/>
    </source>
</evidence>
<dbReference type="Proteomes" id="UP000078046">
    <property type="component" value="Unassembled WGS sequence"/>
</dbReference>
<dbReference type="InterPro" id="IPR000608">
    <property type="entry name" value="UBC"/>
</dbReference>
<accession>A0A177B666</accession>
<dbReference type="EMBL" id="LWCA01000339">
    <property type="protein sequence ID" value="OAF69081.1"/>
    <property type="molecule type" value="Genomic_DNA"/>
</dbReference>
<dbReference type="SUPFAM" id="SSF54495">
    <property type="entry name" value="UBC-like"/>
    <property type="match status" value="1"/>
</dbReference>
<sequence>MSRRIQSELLKFKKQFDLDDDTISVNPQNTNEWCVLVKPNKIPFDQWSFQIKINFPVNYPFSPPKLVFITPMYHPNIDESGQVCLNYTLTSQWKPDNNVRNVYEELLQTIENPDIVNCIRSEIGAEFRDNFKLFLKSATEFNDKNAYKRDESIINIKK</sequence>
<comment type="caution">
    <text evidence="2">The sequence shown here is derived from an EMBL/GenBank/DDBJ whole genome shotgun (WGS) entry which is preliminary data.</text>
</comment>
<dbReference type="Pfam" id="PF00179">
    <property type="entry name" value="UQ_con"/>
    <property type="match status" value="1"/>
</dbReference>
<evidence type="ECO:0000313" key="3">
    <source>
        <dbReference type="Proteomes" id="UP000078046"/>
    </source>
</evidence>
<dbReference type="OrthoDB" id="9973183at2759"/>
<dbReference type="CDD" id="cd23801">
    <property type="entry name" value="UBCc_UBE2L3"/>
    <property type="match status" value="1"/>
</dbReference>
<feature type="domain" description="UBC core" evidence="1">
    <location>
        <begin position="1"/>
        <end position="147"/>
    </location>
</feature>
<organism evidence="2 3">
    <name type="scientific">Intoshia linei</name>
    <dbReference type="NCBI Taxonomy" id="1819745"/>
    <lineage>
        <taxon>Eukaryota</taxon>
        <taxon>Metazoa</taxon>
        <taxon>Spiralia</taxon>
        <taxon>Lophotrochozoa</taxon>
        <taxon>Mesozoa</taxon>
        <taxon>Orthonectida</taxon>
        <taxon>Rhopaluridae</taxon>
        <taxon>Intoshia</taxon>
    </lineage>
</organism>
<reference evidence="2 3" key="1">
    <citation type="submission" date="2016-04" db="EMBL/GenBank/DDBJ databases">
        <title>The genome of Intoshia linei affirms orthonectids as highly simplified spiralians.</title>
        <authorList>
            <person name="Mikhailov K.V."/>
            <person name="Slusarev G.S."/>
            <person name="Nikitin M.A."/>
            <person name="Logacheva M.D."/>
            <person name="Penin A."/>
            <person name="Aleoshin V."/>
            <person name="Panchin Y.V."/>
        </authorList>
    </citation>
    <scope>NUCLEOTIDE SEQUENCE [LARGE SCALE GENOMIC DNA]</scope>
    <source>
        <strain evidence="2">Intl2013</strain>
        <tissue evidence="2">Whole animal</tissue>
    </source>
</reference>
<keyword evidence="3" id="KW-1185">Reference proteome</keyword>
<dbReference type="InterPro" id="IPR050113">
    <property type="entry name" value="Ub_conjugating_enzyme"/>
</dbReference>
<name>A0A177B666_9BILA</name>
<dbReference type="PROSITE" id="PS50127">
    <property type="entry name" value="UBC_2"/>
    <property type="match status" value="1"/>
</dbReference>
<dbReference type="InterPro" id="IPR016135">
    <property type="entry name" value="UBQ-conjugating_enzyme/RWD"/>
</dbReference>
<protein>
    <recommendedName>
        <fullName evidence="1">UBC core domain-containing protein</fullName>
    </recommendedName>
</protein>
<dbReference type="AlphaFoldDB" id="A0A177B666"/>